<dbReference type="Proteomes" id="UP001341840">
    <property type="component" value="Unassembled WGS sequence"/>
</dbReference>
<evidence type="ECO:0000313" key="2">
    <source>
        <dbReference type="Proteomes" id="UP001341840"/>
    </source>
</evidence>
<protein>
    <submittedName>
        <fullName evidence="1">Uncharacterized protein</fullName>
    </submittedName>
</protein>
<name>A0ABU6QR84_9FABA</name>
<comment type="caution">
    <text evidence="1">The sequence shown here is derived from an EMBL/GenBank/DDBJ whole genome shotgun (WGS) entry which is preliminary data.</text>
</comment>
<keyword evidence="2" id="KW-1185">Reference proteome</keyword>
<sequence>MGGLVNADPHFILSYLIRPEGFFEPDTIFGVGGKEIRRGSAESTEKGGMDCFTVAATFARKEPCSDLFRVVVECGMTNNAWNLPEDATEGLRERGLWTTMTIQEPPRHDAIIRRNSLPRRHLKRRLWVYLEMMASIHTKVDSREKKEAWRAIQEEIRKKVLRVQCLATPLSEMSH</sequence>
<gene>
    <name evidence="1" type="ORF">PIB30_081226</name>
</gene>
<reference evidence="1 2" key="1">
    <citation type="journal article" date="2023" name="Plants (Basel)">
        <title>Bridging the Gap: Combining Genomics and Transcriptomics Approaches to Understand Stylosanthes scabra, an Orphan Legume from the Brazilian Caatinga.</title>
        <authorList>
            <person name="Ferreira-Neto J.R.C."/>
            <person name="da Silva M.D."/>
            <person name="Binneck E."/>
            <person name="de Melo N.F."/>
            <person name="da Silva R.H."/>
            <person name="de Melo A.L.T.M."/>
            <person name="Pandolfi V."/>
            <person name="Bustamante F.O."/>
            <person name="Brasileiro-Vidal A.C."/>
            <person name="Benko-Iseppon A.M."/>
        </authorList>
    </citation>
    <scope>NUCLEOTIDE SEQUENCE [LARGE SCALE GENOMIC DNA]</scope>
    <source>
        <tissue evidence="1">Leaves</tissue>
    </source>
</reference>
<organism evidence="1 2">
    <name type="scientific">Stylosanthes scabra</name>
    <dbReference type="NCBI Taxonomy" id="79078"/>
    <lineage>
        <taxon>Eukaryota</taxon>
        <taxon>Viridiplantae</taxon>
        <taxon>Streptophyta</taxon>
        <taxon>Embryophyta</taxon>
        <taxon>Tracheophyta</taxon>
        <taxon>Spermatophyta</taxon>
        <taxon>Magnoliopsida</taxon>
        <taxon>eudicotyledons</taxon>
        <taxon>Gunneridae</taxon>
        <taxon>Pentapetalae</taxon>
        <taxon>rosids</taxon>
        <taxon>fabids</taxon>
        <taxon>Fabales</taxon>
        <taxon>Fabaceae</taxon>
        <taxon>Papilionoideae</taxon>
        <taxon>50 kb inversion clade</taxon>
        <taxon>dalbergioids sensu lato</taxon>
        <taxon>Dalbergieae</taxon>
        <taxon>Pterocarpus clade</taxon>
        <taxon>Stylosanthes</taxon>
    </lineage>
</organism>
<evidence type="ECO:0000313" key="1">
    <source>
        <dbReference type="EMBL" id="MED6114542.1"/>
    </source>
</evidence>
<accession>A0ABU6QR84</accession>
<proteinExistence type="predicted"/>
<dbReference type="EMBL" id="JASCZI010001208">
    <property type="protein sequence ID" value="MED6114542.1"/>
    <property type="molecule type" value="Genomic_DNA"/>
</dbReference>